<dbReference type="AlphaFoldDB" id="A0A2U1V3C5"/>
<dbReference type="Proteomes" id="UP000245048">
    <property type="component" value="Unassembled WGS sequence"/>
</dbReference>
<proteinExistence type="predicted"/>
<accession>A0A2U1V3C5</accession>
<evidence type="ECO:0000313" key="2">
    <source>
        <dbReference type="Proteomes" id="UP000245048"/>
    </source>
</evidence>
<keyword evidence="2" id="KW-1185">Reference proteome</keyword>
<protein>
    <submittedName>
        <fullName evidence="1">Uncharacterized protein</fullName>
    </submittedName>
</protein>
<name>A0A2U1V3C5_9PROT</name>
<dbReference type="OrthoDB" id="7270926at2"/>
<dbReference type="RefSeq" id="WP_109517224.1">
    <property type="nucleotide sequence ID" value="NZ_PDOA01000007.1"/>
</dbReference>
<dbReference type="EMBL" id="PDOA01000007">
    <property type="protein sequence ID" value="PWC28402.1"/>
    <property type="molecule type" value="Genomic_DNA"/>
</dbReference>
<sequence length="149" mass="16681">MSRARDTQRARVYAWEDRFVAPFGGGAVGFAQAARMVEAIWADLGLRYPPRVEPLPAQARRRLADADRMRLRLPESVPDWVLLHELAHALSATHDGQSDGHGARFLGLYAQLLIRYLRIPEEALFSSIAEAGLRVDRAARPPFLDPVRA</sequence>
<reference evidence="2" key="1">
    <citation type="submission" date="2017-10" db="EMBL/GenBank/DDBJ databases">
        <authorList>
            <person name="Toshchakov S.V."/>
            <person name="Goeva M.A."/>
        </authorList>
    </citation>
    <scope>NUCLEOTIDE SEQUENCE [LARGE SCALE GENOMIC DNA]</scope>
    <source>
        <strain evidence="2">JR1/69-1-13</strain>
    </source>
</reference>
<comment type="caution">
    <text evidence="1">The sequence shown here is derived from an EMBL/GenBank/DDBJ whole genome shotgun (WGS) entry which is preliminary data.</text>
</comment>
<organism evidence="1 2">
    <name type="scientific">Teichococcus aestuarii</name>
    <dbReference type="NCBI Taxonomy" id="568898"/>
    <lineage>
        <taxon>Bacteria</taxon>
        <taxon>Pseudomonadati</taxon>
        <taxon>Pseudomonadota</taxon>
        <taxon>Alphaproteobacteria</taxon>
        <taxon>Acetobacterales</taxon>
        <taxon>Roseomonadaceae</taxon>
        <taxon>Roseomonas</taxon>
    </lineage>
</organism>
<evidence type="ECO:0000313" key="1">
    <source>
        <dbReference type="EMBL" id="PWC28402.1"/>
    </source>
</evidence>
<gene>
    <name evidence="1" type="ORF">CR165_11925</name>
</gene>